<gene>
    <name evidence="4" type="ORF">H1B31_00645</name>
</gene>
<evidence type="ECO:0000313" key="4">
    <source>
        <dbReference type="EMBL" id="QNH54520.1"/>
    </source>
</evidence>
<evidence type="ECO:0000256" key="2">
    <source>
        <dbReference type="ARBA" id="ARBA00022679"/>
    </source>
</evidence>
<evidence type="ECO:0000313" key="5">
    <source>
        <dbReference type="Proteomes" id="UP000515480"/>
    </source>
</evidence>
<evidence type="ECO:0000259" key="3">
    <source>
        <dbReference type="Pfam" id="PF00535"/>
    </source>
</evidence>
<evidence type="ECO:0000256" key="1">
    <source>
        <dbReference type="ARBA" id="ARBA00022676"/>
    </source>
</evidence>
<dbReference type="Proteomes" id="UP000515480">
    <property type="component" value="Chromosome"/>
</dbReference>
<name>A0A7G7VK77_9FIRM</name>
<organism evidence="4 5">
    <name type="scientific">Selenomonas timonae</name>
    <dbReference type="NCBI Taxonomy" id="2754044"/>
    <lineage>
        <taxon>Bacteria</taxon>
        <taxon>Bacillati</taxon>
        <taxon>Bacillota</taxon>
        <taxon>Negativicutes</taxon>
        <taxon>Selenomonadales</taxon>
        <taxon>Selenomonadaceae</taxon>
        <taxon>Selenomonas</taxon>
    </lineage>
</organism>
<dbReference type="InterPro" id="IPR001173">
    <property type="entry name" value="Glyco_trans_2-like"/>
</dbReference>
<dbReference type="EMBL" id="CP060204">
    <property type="protein sequence ID" value="QNH54520.1"/>
    <property type="molecule type" value="Genomic_DNA"/>
</dbReference>
<dbReference type="PANTHER" id="PTHR22916">
    <property type="entry name" value="GLYCOSYLTRANSFERASE"/>
    <property type="match status" value="1"/>
</dbReference>
<dbReference type="KEGG" id="stim:H1B31_00645"/>
<dbReference type="AlphaFoldDB" id="A0A7G7VK77"/>
<accession>A0A7G7VK77</accession>
<keyword evidence="2 4" id="KW-0808">Transferase</keyword>
<keyword evidence="5" id="KW-1185">Reference proteome</keyword>
<sequence length="352" mass="40774">MSYKVSIVIPVYNVKQYLPRCMESVFSQTYTNYEVILVDDGSTDGSGELCDSYAREHVSCLAIHQQNGGLPAARNTGLSRARGDLLMFLDSDDWLDGSCLDICVAAFKENNDTDCVIFPYIREFGDVIPKTYILGEEERAFLDEEVKNLLHRRFFGLTNNEVYNPVALDELNTAWGKMYYARLAKDLRFTDVDVIGSAEDAWFNAQLFARFSRVIYLPNVFYHYNKQNATSIVHSYNDKLVRTRKNFHKFLADYIVEHGLGQDYEEALRNRKALTCLNYVRNILNSSESLLRKHQLIAELLGDDELRSALAQLPLSRLQMKWRVYYALCKWRCAFGVMGMTWLAERLRKYLR</sequence>
<dbReference type="CDD" id="cd00761">
    <property type="entry name" value="Glyco_tranf_GTA_type"/>
    <property type="match status" value="1"/>
</dbReference>
<dbReference type="SUPFAM" id="SSF53448">
    <property type="entry name" value="Nucleotide-diphospho-sugar transferases"/>
    <property type="match status" value="1"/>
</dbReference>
<protein>
    <submittedName>
        <fullName evidence="4">Glycosyltransferase family 2 protein</fullName>
    </submittedName>
</protein>
<keyword evidence="1" id="KW-0328">Glycosyltransferase</keyword>
<dbReference type="RefSeq" id="WP_185980491.1">
    <property type="nucleotide sequence ID" value="NZ_CP060204.1"/>
</dbReference>
<dbReference type="GO" id="GO:0016757">
    <property type="term" value="F:glycosyltransferase activity"/>
    <property type="evidence" value="ECO:0007669"/>
    <property type="project" value="UniProtKB-KW"/>
</dbReference>
<reference evidence="4 5" key="1">
    <citation type="submission" date="2020-07" db="EMBL/GenBank/DDBJ databases">
        <title>Complete genome and description of Selenomonas timonensis sp. nov., a new bacterium isolated from a gingivitis subject.</title>
        <authorList>
            <person name="Antezack A."/>
        </authorList>
    </citation>
    <scope>NUCLEOTIDE SEQUENCE [LARGE SCALE GENOMIC DNA]</scope>
    <source>
        <strain evidence="4 5">Marseille-Q3039</strain>
    </source>
</reference>
<proteinExistence type="predicted"/>
<dbReference type="Gene3D" id="3.90.550.10">
    <property type="entry name" value="Spore Coat Polysaccharide Biosynthesis Protein SpsA, Chain A"/>
    <property type="match status" value="1"/>
</dbReference>
<dbReference type="Pfam" id="PF00535">
    <property type="entry name" value="Glycos_transf_2"/>
    <property type="match status" value="1"/>
</dbReference>
<dbReference type="InterPro" id="IPR029044">
    <property type="entry name" value="Nucleotide-diphossugar_trans"/>
</dbReference>
<dbReference type="PANTHER" id="PTHR22916:SF51">
    <property type="entry name" value="GLYCOSYLTRANSFERASE EPSH-RELATED"/>
    <property type="match status" value="1"/>
</dbReference>
<feature type="domain" description="Glycosyltransferase 2-like" evidence="3">
    <location>
        <begin position="6"/>
        <end position="132"/>
    </location>
</feature>